<dbReference type="RefSeq" id="XP_007758167.1">
    <property type="nucleotide sequence ID" value="XM_007759977.1"/>
</dbReference>
<dbReference type="Gene3D" id="3.65.10.20">
    <property type="entry name" value="RNA 3'-terminal phosphate cyclase domain"/>
    <property type="match status" value="2"/>
</dbReference>
<dbReference type="OrthoDB" id="25029at2759"/>
<dbReference type="InterPro" id="IPR000228">
    <property type="entry name" value="RNA3'_term_phos_cyc"/>
</dbReference>
<comment type="caution">
    <text evidence="3">The sequence shown here is derived from an EMBL/GenBank/DDBJ whole genome shotgun (WGS) entry which is preliminary data.</text>
</comment>
<accession>W9WJ72</accession>
<dbReference type="SUPFAM" id="SSF55205">
    <property type="entry name" value="EPT/RTPC-like"/>
    <property type="match status" value="1"/>
</dbReference>
<evidence type="ECO:0000313" key="4">
    <source>
        <dbReference type="Proteomes" id="UP000019473"/>
    </source>
</evidence>
<dbReference type="STRING" id="1182544.W9WJ72"/>
<dbReference type="PANTHER" id="PTHR11096:SF0">
    <property type="entry name" value="RNA 3'-TERMINAL PHOSPHATE CYCLASE"/>
    <property type="match status" value="1"/>
</dbReference>
<name>W9WJ72_9EURO</name>
<reference evidence="3 4" key="1">
    <citation type="submission" date="2013-03" db="EMBL/GenBank/DDBJ databases">
        <title>The Genome Sequence of Cladophialophora yegresii CBS 114405.</title>
        <authorList>
            <consortium name="The Broad Institute Genomics Platform"/>
            <person name="Cuomo C."/>
            <person name="de Hoog S."/>
            <person name="Gorbushina A."/>
            <person name="Walker B."/>
            <person name="Young S.K."/>
            <person name="Zeng Q."/>
            <person name="Gargeya S."/>
            <person name="Fitzgerald M."/>
            <person name="Haas B."/>
            <person name="Abouelleil A."/>
            <person name="Allen A.W."/>
            <person name="Alvarado L."/>
            <person name="Arachchi H.M."/>
            <person name="Berlin A.M."/>
            <person name="Chapman S.B."/>
            <person name="Gainer-Dewar J."/>
            <person name="Goldberg J."/>
            <person name="Griggs A."/>
            <person name="Gujja S."/>
            <person name="Hansen M."/>
            <person name="Howarth C."/>
            <person name="Imamovic A."/>
            <person name="Ireland A."/>
            <person name="Larimer J."/>
            <person name="McCowan C."/>
            <person name="Murphy C."/>
            <person name="Pearson M."/>
            <person name="Poon T.W."/>
            <person name="Priest M."/>
            <person name="Roberts A."/>
            <person name="Saif S."/>
            <person name="Shea T."/>
            <person name="Sisk P."/>
            <person name="Sykes S."/>
            <person name="Wortman J."/>
            <person name="Nusbaum C."/>
            <person name="Birren B."/>
        </authorList>
    </citation>
    <scope>NUCLEOTIDE SEQUENCE [LARGE SCALE GENOMIC DNA]</scope>
    <source>
        <strain evidence="3 4">CBS 114405</strain>
    </source>
</reference>
<organism evidence="3 4">
    <name type="scientific">Cladophialophora yegresii CBS 114405</name>
    <dbReference type="NCBI Taxonomy" id="1182544"/>
    <lineage>
        <taxon>Eukaryota</taxon>
        <taxon>Fungi</taxon>
        <taxon>Dikarya</taxon>
        <taxon>Ascomycota</taxon>
        <taxon>Pezizomycotina</taxon>
        <taxon>Eurotiomycetes</taxon>
        <taxon>Chaetothyriomycetidae</taxon>
        <taxon>Chaetothyriales</taxon>
        <taxon>Herpotrichiellaceae</taxon>
        <taxon>Cladophialophora</taxon>
    </lineage>
</organism>
<feature type="domain" description="RNA 3'-terminal phosphate cyclase" evidence="2">
    <location>
        <begin position="65"/>
        <end position="445"/>
    </location>
</feature>
<dbReference type="GO" id="GO:0006396">
    <property type="term" value="P:RNA processing"/>
    <property type="evidence" value="ECO:0007669"/>
    <property type="project" value="InterPro"/>
</dbReference>
<gene>
    <name evidence="3" type="ORF">A1O7_05971</name>
</gene>
<dbReference type="HOGENOM" id="CLU_027882_3_0_1"/>
<dbReference type="InterPro" id="IPR013792">
    <property type="entry name" value="RNA3'P_cycl/enolpyr_Trfase_a/b"/>
</dbReference>
<evidence type="ECO:0000313" key="3">
    <source>
        <dbReference type="EMBL" id="EXJ58544.1"/>
    </source>
</evidence>
<evidence type="ECO:0000259" key="2">
    <source>
        <dbReference type="Pfam" id="PF01137"/>
    </source>
</evidence>
<feature type="compositionally biased region" description="Basic and acidic residues" evidence="1">
    <location>
        <begin position="449"/>
        <end position="461"/>
    </location>
</feature>
<dbReference type="VEuPathDB" id="FungiDB:A1O7_05971"/>
<dbReference type="AlphaFoldDB" id="W9WJ72"/>
<feature type="domain" description="RNA 3'-terminal phosphate cyclase" evidence="2">
    <location>
        <begin position="9"/>
        <end position="39"/>
    </location>
</feature>
<sequence>MITLDGSTLEGGGQLVRVALSISAICDIPVRITNIRAGRGPGSFYKKTRKRGGGGGRHGDATSQSVRSKKSATGGGLKESHLAALTWLARECGAAVEGAEVNSLEVVFNPKPNPRKRVPVPLPVPVPVPVPVLGPVDGEPEVIELRNPGSIWLIWQAIFPYIVFAVLREDGGTKKPEEPTFRLRLKGGTNVPKSPSSEYMQQVFLPLCERIGLPKVHVNVTRRGWTTGAPEIGEVEISVFEPGARSRGEAAGTTKDAGSPKGSNIPAHSRTNAVDSERPLFRLPPFDITLRDPFTIRSISITTLSGSPQTHALLHTLLRDSLRSIPRFSDPSIPITAHPSCSTHSGDERRLYILLTAHVAGGYILGRDYLGPGKKITDETDRRRIVDEAVNTAVRDFRREVGRGRCVDEFAEDQLVVFQALADGRSIVDTATARGRVSEHANANANADADAHTTVETKASPETETGSLHTRTVRWVCHEMLGTVFDGVGRCQGGGLRVHEGGVDEVSEKMSHWGLGADGT</sequence>
<dbReference type="GO" id="GO:0003963">
    <property type="term" value="F:RNA-3'-phosphate cyclase activity"/>
    <property type="evidence" value="ECO:0007669"/>
    <property type="project" value="TreeGrafter"/>
</dbReference>
<protein>
    <recommendedName>
        <fullName evidence="2">RNA 3'-terminal phosphate cyclase domain-containing protein</fullName>
    </recommendedName>
</protein>
<dbReference type="GO" id="GO:0005634">
    <property type="term" value="C:nucleus"/>
    <property type="evidence" value="ECO:0007669"/>
    <property type="project" value="TreeGrafter"/>
</dbReference>
<dbReference type="Proteomes" id="UP000019473">
    <property type="component" value="Unassembled WGS sequence"/>
</dbReference>
<keyword evidence="4" id="KW-1185">Reference proteome</keyword>
<dbReference type="PANTHER" id="PTHR11096">
    <property type="entry name" value="RNA 3' TERMINAL PHOSPHATE CYCLASE"/>
    <property type="match status" value="1"/>
</dbReference>
<dbReference type="eggNOG" id="KOG3980">
    <property type="taxonomic scope" value="Eukaryota"/>
</dbReference>
<dbReference type="InterPro" id="IPR023797">
    <property type="entry name" value="RNA3'_phos_cyclase_dom"/>
</dbReference>
<feature type="region of interest" description="Disordered" evidence="1">
    <location>
        <begin position="244"/>
        <end position="272"/>
    </location>
</feature>
<feature type="region of interest" description="Disordered" evidence="1">
    <location>
        <begin position="440"/>
        <end position="467"/>
    </location>
</feature>
<proteinExistence type="predicted"/>
<evidence type="ECO:0000256" key="1">
    <source>
        <dbReference type="SAM" id="MobiDB-lite"/>
    </source>
</evidence>
<dbReference type="Pfam" id="PF01137">
    <property type="entry name" value="RTC"/>
    <property type="match status" value="2"/>
</dbReference>
<feature type="region of interest" description="Disordered" evidence="1">
    <location>
        <begin position="39"/>
        <end position="75"/>
    </location>
</feature>
<dbReference type="EMBL" id="AMGW01000004">
    <property type="protein sequence ID" value="EXJ58544.1"/>
    <property type="molecule type" value="Genomic_DNA"/>
</dbReference>
<dbReference type="InterPro" id="IPR037136">
    <property type="entry name" value="RNA3'_phos_cyclase_dom_sf"/>
</dbReference>
<dbReference type="GeneID" id="19180552"/>